<dbReference type="GO" id="GO:0005634">
    <property type="term" value="C:nucleus"/>
    <property type="evidence" value="ECO:0007669"/>
    <property type="project" value="InterPro"/>
</dbReference>
<organism evidence="3 4">
    <name type="scientific">Leptidea sinapis</name>
    <dbReference type="NCBI Taxonomy" id="189913"/>
    <lineage>
        <taxon>Eukaryota</taxon>
        <taxon>Metazoa</taxon>
        <taxon>Ecdysozoa</taxon>
        <taxon>Arthropoda</taxon>
        <taxon>Hexapoda</taxon>
        <taxon>Insecta</taxon>
        <taxon>Pterygota</taxon>
        <taxon>Neoptera</taxon>
        <taxon>Endopterygota</taxon>
        <taxon>Lepidoptera</taxon>
        <taxon>Glossata</taxon>
        <taxon>Ditrysia</taxon>
        <taxon>Papilionoidea</taxon>
        <taxon>Pieridae</taxon>
        <taxon>Dismorphiinae</taxon>
        <taxon>Leptidea</taxon>
    </lineage>
</organism>
<keyword evidence="4" id="KW-1185">Reference proteome</keyword>
<dbReference type="Proteomes" id="UP000324832">
    <property type="component" value="Unassembled WGS sequence"/>
</dbReference>
<name>A0A5E4R2S7_9NEOP</name>
<reference evidence="3 4" key="1">
    <citation type="submission" date="2017-07" db="EMBL/GenBank/DDBJ databases">
        <authorList>
            <person name="Talla V."/>
            <person name="Backstrom N."/>
        </authorList>
    </citation>
    <scope>NUCLEOTIDE SEQUENCE [LARGE SCALE GENOMIC DNA]</scope>
</reference>
<dbReference type="PANTHER" id="PTHR10411:SF8">
    <property type="entry name" value="FI09246P"/>
    <property type="match status" value="1"/>
</dbReference>
<proteinExistence type="inferred from homology"/>
<dbReference type="InterPro" id="IPR029064">
    <property type="entry name" value="Ribosomal_eL30-like_sf"/>
</dbReference>
<dbReference type="Gene3D" id="3.30.1330.30">
    <property type="match status" value="1"/>
</dbReference>
<evidence type="ECO:0000256" key="1">
    <source>
        <dbReference type="ARBA" id="ARBA00007361"/>
    </source>
</evidence>
<protein>
    <recommendedName>
        <fullName evidence="2">Ribosomal protein eL8/eL30/eS12/Gadd45 domain-containing protein</fullName>
    </recommendedName>
</protein>
<accession>A0A5E4R2S7</accession>
<dbReference type="InterPro" id="IPR024824">
    <property type="entry name" value="GADD45"/>
</dbReference>
<evidence type="ECO:0000313" key="3">
    <source>
        <dbReference type="EMBL" id="VVD04283.1"/>
    </source>
</evidence>
<gene>
    <name evidence="3" type="ORF">LSINAPIS_LOCUS14074</name>
</gene>
<dbReference type="PANTHER" id="PTHR10411">
    <property type="entry name" value="GROWTH ARREST AND DNA DAMAGE-INDUCIBLE PROTEIN GADD45"/>
    <property type="match status" value="1"/>
</dbReference>
<dbReference type="GO" id="GO:0051726">
    <property type="term" value="P:regulation of cell cycle"/>
    <property type="evidence" value="ECO:0007669"/>
    <property type="project" value="InterPro"/>
</dbReference>
<comment type="similarity">
    <text evidence="1">Belongs to the GADD45 family.</text>
</comment>
<dbReference type="EMBL" id="FZQP02006851">
    <property type="protein sequence ID" value="VVD04283.1"/>
    <property type="molecule type" value="Genomic_DNA"/>
</dbReference>
<dbReference type="Pfam" id="PF01248">
    <property type="entry name" value="Ribosomal_L7Ae"/>
    <property type="match status" value="1"/>
</dbReference>
<sequence length="164" mass="18249">MYNNSVVPVKNETFSAVAAKSPIGQCIKTMLRRACAEKRLTIGLMPTLQFLSKNINGALFCIQAEARPGDSATHMQEVLLQAFCMENDIYSIKVDSEEKLKKLLGCGKTPLDFTCLLVHYPCDPFADCQPIDQSILSPSERDLIDYCDNNLVYSSIPVIKLPEK</sequence>
<dbReference type="InterPro" id="IPR004038">
    <property type="entry name" value="Ribosomal_eL8/eL30/eS12/Gad45"/>
</dbReference>
<evidence type="ECO:0000313" key="4">
    <source>
        <dbReference type="Proteomes" id="UP000324832"/>
    </source>
</evidence>
<feature type="domain" description="Ribosomal protein eL8/eL30/eS12/Gadd45" evidence="2">
    <location>
        <begin position="27"/>
        <end position="105"/>
    </location>
</feature>
<dbReference type="GO" id="GO:0005737">
    <property type="term" value="C:cytoplasm"/>
    <property type="evidence" value="ECO:0007669"/>
    <property type="project" value="TreeGrafter"/>
</dbReference>
<evidence type="ECO:0000259" key="2">
    <source>
        <dbReference type="Pfam" id="PF01248"/>
    </source>
</evidence>
<dbReference type="AlphaFoldDB" id="A0A5E4R2S7"/>